<dbReference type="STRING" id="550540.Fbal_0826"/>
<dbReference type="InterPro" id="IPR009912">
    <property type="entry name" value="DUF1451"/>
</dbReference>
<dbReference type="AlphaFoldDB" id="E1SSX9"/>
<protein>
    <recommendedName>
        <fullName evidence="3">Zinc ribbon-containing protein</fullName>
    </recommendedName>
</protein>
<dbReference type="Pfam" id="PF07295">
    <property type="entry name" value="DUF1451"/>
    <property type="match status" value="1"/>
</dbReference>
<dbReference type="GeneID" id="67181068"/>
<dbReference type="Proteomes" id="UP000006683">
    <property type="component" value="Chromosome"/>
</dbReference>
<dbReference type="OrthoDB" id="3174978at2"/>
<evidence type="ECO:0008006" key="3">
    <source>
        <dbReference type="Google" id="ProtNLM"/>
    </source>
</evidence>
<dbReference type="RefSeq" id="WP_013344341.1">
    <property type="nucleotide sequence ID" value="NC_014541.1"/>
</dbReference>
<organism evidence="1 2">
    <name type="scientific">Ferrimonas balearica (strain DSM 9799 / CCM 4581 / KCTC 23876 / PAT)</name>
    <dbReference type="NCBI Taxonomy" id="550540"/>
    <lineage>
        <taxon>Bacteria</taxon>
        <taxon>Pseudomonadati</taxon>
        <taxon>Pseudomonadota</taxon>
        <taxon>Gammaproteobacteria</taxon>
        <taxon>Alteromonadales</taxon>
        <taxon>Ferrimonadaceae</taxon>
        <taxon>Ferrimonas</taxon>
    </lineage>
</organism>
<accession>E1SSX9</accession>
<dbReference type="eggNOG" id="COG2888">
    <property type="taxonomic scope" value="Bacteria"/>
</dbReference>
<name>E1SSX9_FERBD</name>
<gene>
    <name evidence="1" type="ordered locus">Fbal_0826</name>
</gene>
<proteinExistence type="predicted"/>
<dbReference type="KEGG" id="fbl:Fbal_0826"/>
<sequence>MGMESSPMIRQYEQLLSEIERRYRDDPDLTLGQLDAVLKQSRTYLAMESTLSDQQMDLVEQFLRRDLAEYARQLESGDEPETDSVFTLGLENSIWSWLVEITDRSQMEWHELNEELRHHGTFQAGEVVGLGELVCDQCGHSMSFFHPDTLPRCPKCDGELFSRRPLEP</sequence>
<dbReference type="HOGENOM" id="CLU_101353_1_0_6"/>
<evidence type="ECO:0000313" key="1">
    <source>
        <dbReference type="EMBL" id="ADN75035.1"/>
    </source>
</evidence>
<evidence type="ECO:0000313" key="2">
    <source>
        <dbReference type="Proteomes" id="UP000006683"/>
    </source>
</evidence>
<reference evidence="1 2" key="1">
    <citation type="journal article" date="2010" name="Stand. Genomic Sci.">
        <title>Complete genome sequence of Ferrimonas balearica type strain (PAT).</title>
        <authorList>
            <person name="Nolan M."/>
            <person name="Sikorski J."/>
            <person name="Davenport K."/>
            <person name="Lucas S."/>
            <person name="Glavina Del Rio T."/>
            <person name="Tice H."/>
            <person name="Cheng J."/>
            <person name="Goodwin L."/>
            <person name="Pitluck S."/>
            <person name="Liolios K."/>
            <person name="Ivanova N."/>
            <person name="Mavromatis K."/>
            <person name="Ovchinnikova G."/>
            <person name="Pati A."/>
            <person name="Chen A."/>
            <person name="Palaniappan K."/>
            <person name="Land M."/>
            <person name="Hauser L."/>
            <person name="Chang Y."/>
            <person name="Jeffries C."/>
            <person name="Tapia R."/>
            <person name="Brettin T."/>
            <person name="Detter J."/>
            <person name="Han C."/>
            <person name="Yasawong M."/>
            <person name="Rohde M."/>
            <person name="Tindall B."/>
            <person name="Goker M."/>
            <person name="Woyke T."/>
            <person name="Bristow J."/>
            <person name="Eisen J."/>
            <person name="Markowitz V."/>
            <person name="Hugenholtz P."/>
            <person name="Kyrpides N."/>
            <person name="Klenk H."/>
            <person name="Lapidus A."/>
        </authorList>
    </citation>
    <scope>NUCLEOTIDE SEQUENCE [LARGE SCALE GENOMIC DNA]</scope>
    <source>
        <strain evidence="2">DSM 9799 / CCM 4581 / KCTC 23876 / PAT</strain>
    </source>
</reference>
<keyword evidence="2" id="KW-1185">Reference proteome</keyword>
<dbReference type="EMBL" id="CP002209">
    <property type="protein sequence ID" value="ADN75035.1"/>
    <property type="molecule type" value="Genomic_DNA"/>
</dbReference>